<dbReference type="GO" id="GO:0004497">
    <property type="term" value="F:monooxygenase activity"/>
    <property type="evidence" value="ECO:0007669"/>
    <property type="project" value="InterPro"/>
</dbReference>
<dbReference type="GO" id="GO:0020037">
    <property type="term" value="F:heme binding"/>
    <property type="evidence" value="ECO:0007669"/>
    <property type="project" value="InterPro"/>
</dbReference>
<dbReference type="PRINTS" id="PR00463">
    <property type="entry name" value="EP450I"/>
</dbReference>
<evidence type="ECO:0000313" key="6">
    <source>
        <dbReference type="Proteomes" id="UP000289340"/>
    </source>
</evidence>
<gene>
    <name evidence="5" type="ORF">D0Y65_045642</name>
    <name evidence="4" type="ORF">glysoja_030886</name>
</gene>
<keyword evidence="4" id="KW-0560">Oxidoreductase</keyword>
<evidence type="ECO:0000256" key="1">
    <source>
        <dbReference type="ARBA" id="ARBA00010617"/>
    </source>
</evidence>
<dbReference type="InterPro" id="IPR002401">
    <property type="entry name" value="Cyt_P450_E_grp-I"/>
</dbReference>
<dbReference type="AlphaFoldDB" id="A0A0B2PMW5"/>
<evidence type="ECO:0000313" key="5">
    <source>
        <dbReference type="EMBL" id="RZB56587.1"/>
    </source>
</evidence>
<evidence type="ECO:0000256" key="2">
    <source>
        <dbReference type="ARBA" id="ARBA00022723"/>
    </source>
</evidence>
<dbReference type="PRINTS" id="PR00385">
    <property type="entry name" value="P450"/>
</dbReference>
<keyword evidence="6" id="KW-1185">Reference proteome</keyword>
<accession>A0A0B2PMW5</accession>
<reference evidence="4" key="1">
    <citation type="submission" date="2014-07" db="EMBL/GenBank/DDBJ databases">
        <title>Identification of a novel salt tolerance gene in wild soybean by whole-genome sequencing.</title>
        <authorList>
            <person name="Lam H.-M."/>
            <person name="Qi X."/>
            <person name="Li M.-W."/>
            <person name="Liu X."/>
            <person name="Xie M."/>
            <person name="Ni M."/>
            <person name="Xu X."/>
        </authorList>
    </citation>
    <scope>NUCLEOTIDE SEQUENCE [LARGE SCALE GENOMIC DNA]</scope>
    <source>
        <tissue evidence="4">Root</tissue>
    </source>
</reference>
<dbReference type="GO" id="GO:0016705">
    <property type="term" value="F:oxidoreductase activity, acting on paired donors, with incorporation or reduction of molecular oxygen"/>
    <property type="evidence" value="ECO:0007669"/>
    <property type="project" value="InterPro"/>
</dbReference>
<dbReference type="Pfam" id="PF00067">
    <property type="entry name" value="p450"/>
    <property type="match status" value="1"/>
</dbReference>
<dbReference type="Proteomes" id="UP000053555">
    <property type="component" value="Unassembled WGS sequence"/>
</dbReference>
<dbReference type="GO" id="GO:0005506">
    <property type="term" value="F:iron ion binding"/>
    <property type="evidence" value="ECO:0007669"/>
    <property type="project" value="InterPro"/>
</dbReference>
<dbReference type="EMBL" id="KN664431">
    <property type="protein sequence ID" value="KHN10450.1"/>
    <property type="molecule type" value="Genomic_DNA"/>
</dbReference>
<protein>
    <submittedName>
        <fullName evidence="4">Cytochrome P450 71A1</fullName>
        <ecNumber evidence="4">1.14.-.-</ecNumber>
    </submittedName>
</protein>
<dbReference type="PANTHER" id="PTHR47955:SF15">
    <property type="entry name" value="CYTOCHROME P450 71A2-LIKE"/>
    <property type="match status" value="1"/>
</dbReference>
<keyword evidence="3" id="KW-0408">Iron</keyword>
<dbReference type="InterPro" id="IPR001128">
    <property type="entry name" value="Cyt_P450"/>
</dbReference>
<evidence type="ECO:0000313" key="4">
    <source>
        <dbReference type="EMBL" id="KHN10450.1"/>
    </source>
</evidence>
<dbReference type="SUPFAM" id="SSF48264">
    <property type="entry name" value="Cytochrome P450"/>
    <property type="match status" value="1"/>
</dbReference>
<dbReference type="EMBL" id="QZWG01000017">
    <property type="protein sequence ID" value="RZB56587.1"/>
    <property type="molecule type" value="Genomic_DNA"/>
</dbReference>
<dbReference type="InterPro" id="IPR036396">
    <property type="entry name" value="Cyt_P450_sf"/>
</dbReference>
<reference evidence="5 6" key="2">
    <citation type="submission" date="2018-09" db="EMBL/GenBank/DDBJ databases">
        <title>A high-quality reference genome of wild soybean provides a powerful tool to mine soybean genomes.</title>
        <authorList>
            <person name="Xie M."/>
            <person name="Chung C.Y.L."/>
            <person name="Li M.-W."/>
            <person name="Wong F.-L."/>
            <person name="Chan T.-F."/>
            <person name="Lam H.-M."/>
        </authorList>
    </citation>
    <scope>NUCLEOTIDE SEQUENCE [LARGE SCALE GENOMIC DNA]</scope>
    <source>
        <strain evidence="6">cv. W05</strain>
        <tissue evidence="5">Hypocotyl of etiolated seedlings</tissue>
    </source>
</reference>
<dbReference type="PANTHER" id="PTHR47955">
    <property type="entry name" value="CYTOCHROME P450 FAMILY 71 PROTEIN"/>
    <property type="match status" value="1"/>
</dbReference>
<evidence type="ECO:0000256" key="3">
    <source>
        <dbReference type="ARBA" id="ARBA00023004"/>
    </source>
</evidence>
<dbReference type="Gene3D" id="1.10.630.10">
    <property type="entry name" value="Cytochrome P450"/>
    <property type="match status" value="1"/>
</dbReference>
<comment type="similarity">
    <text evidence="1">Belongs to the cytochrome P450 family.</text>
</comment>
<proteinExistence type="inferred from homology"/>
<keyword evidence="2" id="KW-0479">Metal-binding</keyword>
<dbReference type="EC" id="1.14.-.-" evidence="4"/>
<sequence>MGLESIQQEPCSASHLSCLNSQEEATPIHQHRQSSSATHVAPYGEETEKKGLFVSTKSVRSFQFIIVEEVAEMIGVIHEACATSYKKLASVNLSELLIALTNKTRLMVVEALENLEGSCCVSSQFWMGDFFPSLAWFDVLTGQIPKFKVTLSSLDSFFDQVIAQHKEKMNKREYHEQSDTKDFVDILLQLEEAGMLGFELSHDNLKAMLVDMFIGASDTTSTTLEWTMAELMRHQNTMEKVQEEVRRVVGYKAEVDENDVKQMNYLKCVVKETLRLHPPDPLLLPRENTSVVKLRGYEIQAKTRLMLNAWAIQRDPEFCDGPDEFLKKKGINELRRKINLSILLHKGTYIKAYVYPIISRKTFATKSFRLLVQSGMT</sequence>
<dbReference type="Proteomes" id="UP000289340">
    <property type="component" value="Chromosome 17"/>
</dbReference>
<organism evidence="4">
    <name type="scientific">Glycine soja</name>
    <name type="common">Wild soybean</name>
    <dbReference type="NCBI Taxonomy" id="3848"/>
    <lineage>
        <taxon>Eukaryota</taxon>
        <taxon>Viridiplantae</taxon>
        <taxon>Streptophyta</taxon>
        <taxon>Embryophyta</taxon>
        <taxon>Tracheophyta</taxon>
        <taxon>Spermatophyta</taxon>
        <taxon>Magnoliopsida</taxon>
        <taxon>eudicotyledons</taxon>
        <taxon>Gunneridae</taxon>
        <taxon>Pentapetalae</taxon>
        <taxon>rosids</taxon>
        <taxon>fabids</taxon>
        <taxon>Fabales</taxon>
        <taxon>Fabaceae</taxon>
        <taxon>Papilionoideae</taxon>
        <taxon>50 kb inversion clade</taxon>
        <taxon>NPAAA clade</taxon>
        <taxon>indigoferoid/millettioid clade</taxon>
        <taxon>Phaseoleae</taxon>
        <taxon>Glycine</taxon>
        <taxon>Glycine subgen. Soja</taxon>
    </lineage>
</organism>
<name>A0A0B2PMW5_GLYSO</name>